<proteinExistence type="predicted"/>
<evidence type="ECO:0000313" key="1">
    <source>
        <dbReference type="EMBL" id="PBK86702.1"/>
    </source>
</evidence>
<evidence type="ECO:0000313" key="2">
    <source>
        <dbReference type="Proteomes" id="UP000217790"/>
    </source>
</evidence>
<gene>
    <name evidence="1" type="ORF">ARMGADRAFT_477951</name>
</gene>
<organism evidence="1 2">
    <name type="scientific">Armillaria gallica</name>
    <name type="common">Bulbous honey fungus</name>
    <name type="synonym">Armillaria bulbosa</name>
    <dbReference type="NCBI Taxonomy" id="47427"/>
    <lineage>
        <taxon>Eukaryota</taxon>
        <taxon>Fungi</taxon>
        <taxon>Dikarya</taxon>
        <taxon>Basidiomycota</taxon>
        <taxon>Agaricomycotina</taxon>
        <taxon>Agaricomycetes</taxon>
        <taxon>Agaricomycetidae</taxon>
        <taxon>Agaricales</taxon>
        <taxon>Marasmiineae</taxon>
        <taxon>Physalacriaceae</taxon>
        <taxon>Armillaria</taxon>
    </lineage>
</organism>
<dbReference type="Proteomes" id="UP000217790">
    <property type="component" value="Unassembled WGS sequence"/>
</dbReference>
<dbReference type="EMBL" id="KZ293682">
    <property type="protein sequence ID" value="PBK86702.1"/>
    <property type="molecule type" value="Genomic_DNA"/>
</dbReference>
<sequence length="60" mass="6868">MKQSSLRSVWGGSVVHLIESRTFIFGVNMYPQSRRSVFDLNTCTLIPLVTVHKACCQRLR</sequence>
<accession>A0A2H3D5K3</accession>
<reference evidence="2" key="1">
    <citation type="journal article" date="2017" name="Nat. Ecol. Evol.">
        <title>Genome expansion and lineage-specific genetic innovations in the forest pathogenic fungi Armillaria.</title>
        <authorList>
            <person name="Sipos G."/>
            <person name="Prasanna A.N."/>
            <person name="Walter M.C."/>
            <person name="O'Connor E."/>
            <person name="Balint B."/>
            <person name="Krizsan K."/>
            <person name="Kiss B."/>
            <person name="Hess J."/>
            <person name="Varga T."/>
            <person name="Slot J."/>
            <person name="Riley R."/>
            <person name="Boka B."/>
            <person name="Rigling D."/>
            <person name="Barry K."/>
            <person name="Lee J."/>
            <person name="Mihaltcheva S."/>
            <person name="LaButti K."/>
            <person name="Lipzen A."/>
            <person name="Waldron R."/>
            <person name="Moloney N.M."/>
            <person name="Sperisen C."/>
            <person name="Kredics L."/>
            <person name="Vagvoelgyi C."/>
            <person name="Patrignani A."/>
            <person name="Fitzpatrick D."/>
            <person name="Nagy I."/>
            <person name="Doyle S."/>
            <person name="Anderson J.B."/>
            <person name="Grigoriev I.V."/>
            <person name="Gueldener U."/>
            <person name="Muensterkoetter M."/>
            <person name="Nagy L.G."/>
        </authorList>
    </citation>
    <scope>NUCLEOTIDE SEQUENCE [LARGE SCALE GENOMIC DNA]</scope>
    <source>
        <strain evidence="2">Ar21-2</strain>
    </source>
</reference>
<keyword evidence="2" id="KW-1185">Reference proteome</keyword>
<name>A0A2H3D5K3_ARMGA</name>
<protein>
    <submittedName>
        <fullName evidence="1">Uncharacterized protein</fullName>
    </submittedName>
</protein>
<dbReference type="InParanoid" id="A0A2H3D5K3"/>
<dbReference type="AlphaFoldDB" id="A0A2H3D5K3"/>